<organism evidence="1 2">
    <name type="scientific">Dermatophagoides farinae</name>
    <name type="common">American house dust mite</name>
    <dbReference type="NCBI Taxonomy" id="6954"/>
    <lineage>
        <taxon>Eukaryota</taxon>
        <taxon>Metazoa</taxon>
        <taxon>Ecdysozoa</taxon>
        <taxon>Arthropoda</taxon>
        <taxon>Chelicerata</taxon>
        <taxon>Arachnida</taxon>
        <taxon>Acari</taxon>
        <taxon>Acariformes</taxon>
        <taxon>Sarcoptiformes</taxon>
        <taxon>Astigmata</taxon>
        <taxon>Psoroptidia</taxon>
        <taxon>Analgoidea</taxon>
        <taxon>Pyroglyphidae</taxon>
        <taxon>Dermatophagoidinae</taxon>
        <taxon>Dermatophagoides</taxon>
    </lineage>
</organism>
<dbReference type="AlphaFoldDB" id="A0A922IAY6"/>
<comment type="caution">
    <text evidence="1">The sequence shown here is derived from an EMBL/GenBank/DDBJ whole genome shotgun (WGS) entry which is preliminary data.</text>
</comment>
<reference evidence="1" key="2">
    <citation type="journal article" date="2022" name="Res Sq">
        <title>Comparative Genomics Reveals Insights into the Divergent Evolution of Astigmatic Mites and Household Pest Adaptations.</title>
        <authorList>
            <person name="Xiong Q."/>
            <person name="Wan A.T.-Y."/>
            <person name="Liu X.-Y."/>
            <person name="Fung C.S.-H."/>
            <person name="Xiao X."/>
            <person name="Malainual N."/>
            <person name="Hou J."/>
            <person name="Wang L."/>
            <person name="Wang M."/>
            <person name="Yang K."/>
            <person name="Cui Y."/>
            <person name="Leung E."/>
            <person name="Nong W."/>
            <person name="Shin S.-K."/>
            <person name="Au S."/>
            <person name="Jeong K.Y."/>
            <person name="Chew F.T."/>
            <person name="Hui J."/>
            <person name="Leung T.F."/>
            <person name="Tungtrongchitr A."/>
            <person name="Zhong N."/>
            <person name="Liu Z."/>
            <person name="Tsui S."/>
        </authorList>
    </citation>
    <scope>NUCLEOTIDE SEQUENCE</scope>
    <source>
        <strain evidence="1">Derf</strain>
        <tissue evidence="1">Whole organism</tissue>
    </source>
</reference>
<evidence type="ECO:0000313" key="2">
    <source>
        <dbReference type="Proteomes" id="UP000790347"/>
    </source>
</evidence>
<dbReference type="EMBL" id="ASGP02000001">
    <property type="protein sequence ID" value="KAH9528154.1"/>
    <property type="molecule type" value="Genomic_DNA"/>
</dbReference>
<accession>A0A922IAY6</accession>
<proteinExistence type="predicted"/>
<keyword evidence="2" id="KW-1185">Reference proteome</keyword>
<gene>
    <name evidence="1" type="ORF">DERF_002123</name>
</gene>
<name>A0A922IAY6_DERFA</name>
<protein>
    <submittedName>
        <fullName evidence="1">Uncharacterized protein</fullName>
    </submittedName>
</protein>
<reference evidence="1" key="1">
    <citation type="submission" date="2013-05" db="EMBL/GenBank/DDBJ databases">
        <authorList>
            <person name="Yim A.K.Y."/>
            <person name="Chan T.F."/>
            <person name="Ji K.M."/>
            <person name="Liu X.Y."/>
            <person name="Zhou J.W."/>
            <person name="Li R.Q."/>
            <person name="Yang K.Y."/>
            <person name="Li J."/>
            <person name="Li M."/>
            <person name="Law P.T.W."/>
            <person name="Wu Y.L."/>
            <person name="Cai Z.L."/>
            <person name="Qin H."/>
            <person name="Bao Y."/>
            <person name="Leung R.K.K."/>
            <person name="Ng P.K.S."/>
            <person name="Zou J."/>
            <person name="Zhong X.J."/>
            <person name="Ran P.X."/>
            <person name="Zhong N.S."/>
            <person name="Liu Z.G."/>
            <person name="Tsui S.K.W."/>
        </authorList>
    </citation>
    <scope>NUCLEOTIDE SEQUENCE</scope>
    <source>
        <strain evidence="1">Derf</strain>
        <tissue evidence="1">Whole organism</tissue>
    </source>
</reference>
<sequence>MKPFIYLVIDTNIERKNKIEFHWEFHFTSIEHERKQNLIFSTLSEKRVLRPSIRSCGHINMSNTAETVPVNITHELHTNNVVS</sequence>
<dbReference type="Proteomes" id="UP000790347">
    <property type="component" value="Unassembled WGS sequence"/>
</dbReference>
<evidence type="ECO:0000313" key="1">
    <source>
        <dbReference type="EMBL" id="KAH9528154.1"/>
    </source>
</evidence>